<feature type="domain" description="C2H2-type" evidence="9">
    <location>
        <begin position="571"/>
        <end position="601"/>
    </location>
</feature>
<protein>
    <recommendedName>
        <fullName evidence="9">C2H2-type domain-containing protein</fullName>
    </recommendedName>
</protein>
<dbReference type="FunFam" id="3.30.160.60:FF:002770">
    <property type="entry name" value="ZNF256 isoform 1"/>
    <property type="match status" value="1"/>
</dbReference>
<sequence length="636" mass="74217">MELSSDDPFMSENFDVLFENNLNLTNYGLSDDEDQLDLKYFEELLFNDDKVFNQFTELNENVSSAILIATRKSERVNFVQCTYCDDVFTTDSFELHVCKYNEDKTLIEEFVQEQPVESDFEKVQRHASLILDQNNKLLQKILHGFSATAGQSKEKKAKQSNHECFMCNRKFVHESGLYRHYDKHIGEILTQSHPANALHSVTLCIFCGEVLITEQKVWKHLFDNHLTTLDNLHQTFSCAESRQCSKENDGEPPKKKLKLSPEETGIAKDSKNEVPVKDFVRMIYVSKLYHCEFCDSVFANEKSLLHHISKHEPSCYFSCQTCDLKMLSFKDILIHRHEECWNYRDYRDSMKHIPCLWICNVCDERFGGIEQLILHRHKSFHFYPRMDHRTNQLLFVCEFCMTTYDNAAALVTHLQEKHLSKMRETAVPETSVRTQNSPNAVRKGGGHQTSTRPRQYLCEVCGKSYTQSSHLWQHLRFHQGIKPFVCPHEGCGRRFTIRPDLNDHIRKCHTGERPFLCTICGKRFLTGSVYYQHRLIHRGERRYGCEDCGKRFYRADALKNHERIHTGERPYACHVENCNKAFRQRGDRDKHVKARHKDALPSSSPKRQKIQSFGRGHTKNNTSLYCAKPPESSTIS</sequence>
<keyword evidence="11" id="KW-1185">Reference proteome</keyword>
<feature type="region of interest" description="Disordered" evidence="8">
    <location>
        <begin position="584"/>
        <end position="636"/>
    </location>
</feature>
<dbReference type="FunFam" id="3.30.160.60:FF:001102">
    <property type="entry name" value="Transcription factor IIIA"/>
    <property type="match status" value="1"/>
</dbReference>
<reference evidence="10" key="1">
    <citation type="submission" date="2022-01" db="EMBL/GenBank/DDBJ databases">
        <authorList>
            <person name="King R."/>
        </authorList>
    </citation>
    <scope>NUCLEOTIDE SEQUENCE</scope>
</reference>
<dbReference type="PANTHER" id="PTHR24379">
    <property type="entry name" value="KRAB AND ZINC FINGER DOMAIN-CONTAINING"/>
    <property type="match status" value="1"/>
</dbReference>
<dbReference type="InterPro" id="IPR036236">
    <property type="entry name" value="Znf_C2H2_sf"/>
</dbReference>
<proteinExistence type="predicted"/>
<evidence type="ECO:0000256" key="3">
    <source>
        <dbReference type="ARBA" id="ARBA00022737"/>
    </source>
</evidence>
<dbReference type="GO" id="GO:0032502">
    <property type="term" value="P:developmental process"/>
    <property type="evidence" value="ECO:0007669"/>
    <property type="project" value="UniProtKB-ARBA"/>
</dbReference>
<dbReference type="SMART" id="SM00355">
    <property type="entry name" value="ZnF_C2H2"/>
    <property type="match status" value="10"/>
</dbReference>
<dbReference type="InterPro" id="IPR013087">
    <property type="entry name" value="Znf_C2H2_type"/>
</dbReference>
<dbReference type="Pfam" id="PF00096">
    <property type="entry name" value="zf-C2H2"/>
    <property type="match status" value="3"/>
</dbReference>
<feature type="domain" description="C2H2-type" evidence="9">
    <location>
        <begin position="456"/>
        <end position="483"/>
    </location>
</feature>
<dbReference type="FunFam" id="3.30.160.60:FF:000446">
    <property type="entry name" value="Zinc finger protein"/>
    <property type="match status" value="1"/>
</dbReference>
<evidence type="ECO:0000259" key="9">
    <source>
        <dbReference type="PROSITE" id="PS50157"/>
    </source>
</evidence>
<dbReference type="AlphaFoldDB" id="A0A9N9WV82"/>
<feature type="domain" description="C2H2-type" evidence="9">
    <location>
        <begin position="162"/>
        <end position="187"/>
    </location>
</feature>
<dbReference type="OrthoDB" id="3437960at2759"/>
<dbReference type="Gene3D" id="3.30.160.60">
    <property type="entry name" value="Classic Zinc Finger"/>
    <property type="match status" value="5"/>
</dbReference>
<keyword evidence="2" id="KW-0479">Metal-binding</keyword>
<keyword evidence="5" id="KW-0862">Zinc</keyword>
<dbReference type="FunFam" id="3.30.160.60:FF:000202">
    <property type="entry name" value="Zinc finger protein 574"/>
    <property type="match status" value="1"/>
</dbReference>
<dbReference type="PROSITE" id="PS00028">
    <property type="entry name" value="ZINC_FINGER_C2H2_1"/>
    <property type="match status" value="9"/>
</dbReference>
<evidence type="ECO:0000256" key="6">
    <source>
        <dbReference type="ARBA" id="ARBA00023242"/>
    </source>
</evidence>
<accession>A0A9N9WV82</accession>
<keyword evidence="4 7" id="KW-0863">Zinc-finger</keyword>
<evidence type="ECO:0000313" key="11">
    <source>
        <dbReference type="Proteomes" id="UP001153620"/>
    </source>
</evidence>
<dbReference type="PROSITE" id="PS50157">
    <property type="entry name" value="ZINC_FINGER_C2H2_2"/>
    <property type="match status" value="7"/>
</dbReference>
<evidence type="ECO:0000256" key="2">
    <source>
        <dbReference type="ARBA" id="ARBA00022723"/>
    </source>
</evidence>
<evidence type="ECO:0000256" key="8">
    <source>
        <dbReference type="SAM" id="MobiDB-lite"/>
    </source>
</evidence>
<reference evidence="10" key="2">
    <citation type="submission" date="2022-10" db="EMBL/GenBank/DDBJ databases">
        <authorList>
            <consortium name="ENA_rothamsted_submissions"/>
            <consortium name="culmorum"/>
            <person name="King R."/>
        </authorList>
    </citation>
    <scope>NUCLEOTIDE SEQUENCE</scope>
</reference>
<dbReference type="SUPFAM" id="SSF57667">
    <property type="entry name" value="beta-beta-alpha zinc fingers"/>
    <property type="match status" value="4"/>
</dbReference>
<dbReference type="Proteomes" id="UP001153620">
    <property type="component" value="Chromosome 3"/>
</dbReference>
<dbReference type="GO" id="GO:0008270">
    <property type="term" value="F:zinc ion binding"/>
    <property type="evidence" value="ECO:0007669"/>
    <property type="project" value="UniProtKB-KW"/>
</dbReference>
<gene>
    <name evidence="10" type="ORF">CHIRRI_LOCUS9567</name>
</gene>
<name>A0A9N9WV82_9DIPT</name>
<dbReference type="GO" id="GO:0005634">
    <property type="term" value="C:nucleus"/>
    <property type="evidence" value="ECO:0007669"/>
    <property type="project" value="UniProtKB-SubCell"/>
</dbReference>
<organism evidence="10 11">
    <name type="scientific">Chironomus riparius</name>
    <dbReference type="NCBI Taxonomy" id="315576"/>
    <lineage>
        <taxon>Eukaryota</taxon>
        <taxon>Metazoa</taxon>
        <taxon>Ecdysozoa</taxon>
        <taxon>Arthropoda</taxon>
        <taxon>Hexapoda</taxon>
        <taxon>Insecta</taxon>
        <taxon>Pterygota</taxon>
        <taxon>Neoptera</taxon>
        <taxon>Endopterygota</taxon>
        <taxon>Diptera</taxon>
        <taxon>Nematocera</taxon>
        <taxon>Chironomoidea</taxon>
        <taxon>Chironomidae</taxon>
        <taxon>Chironominae</taxon>
        <taxon>Chironomus</taxon>
    </lineage>
</organism>
<feature type="domain" description="C2H2-type" evidence="9">
    <location>
        <begin position="515"/>
        <end position="542"/>
    </location>
</feature>
<evidence type="ECO:0000256" key="7">
    <source>
        <dbReference type="PROSITE-ProRule" id="PRU00042"/>
    </source>
</evidence>
<feature type="domain" description="C2H2-type" evidence="9">
    <location>
        <begin position="543"/>
        <end position="570"/>
    </location>
</feature>
<keyword evidence="3" id="KW-0677">Repeat</keyword>
<feature type="domain" description="C2H2-type" evidence="9">
    <location>
        <begin position="484"/>
        <end position="514"/>
    </location>
</feature>
<feature type="domain" description="C2H2-type" evidence="9">
    <location>
        <begin position="289"/>
        <end position="311"/>
    </location>
</feature>
<dbReference type="PANTHER" id="PTHR24379:SF127">
    <property type="entry name" value="BLOODY FINGERS-RELATED"/>
    <property type="match status" value="1"/>
</dbReference>
<dbReference type="EMBL" id="OU895879">
    <property type="protein sequence ID" value="CAG9806712.1"/>
    <property type="molecule type" value="Genomic_DNA"/>
</dbReference>
<feature type="region of interest" description="Disordered" evidence="8">
    <location>
        <begin position="423"/>
        <end position="451"/>
    </location>
</feature>
<evidence type="ECO:0000313" key="10">
    <source>
        <dbReference type="EMBL" id="CAG9806712.1"/>
    </source>
</evidence>
<evidence type="ECO:0000256" key="4">
    <source>
        <dbReference type="ARBA" id="ARBA00022771"/>
    </source>
</evidence>
<evidence type="ECO:0000256" key="5">
    <source>
        <dbReference type="ARBA" id="ARBA00022833"/>
    </source>
</evidence>
<comment type="subcellular location">
    <subcellularLocation>
        <location evidence="1">Nucleus</location>
    </subcellularLocation>
</comment>
<evidence type="ECO:0000256" key="1">
    <source>
        <dbReference type="ARBA" id="ARBA00004123"/>
    </source>
</evidence>
<keyword evidence="6" id="KW-0539">Nucleus</keyword>